<proteinExistence type="predicted"/>
<dbReference type="PANTHER" id="PTHR33595:SF4">
    <property type="entry name" value="EMB|CAB62340.1"/>
    <property type="match status" value="1"/>
</dbReference>
<dbReference type="Pfam" id="PF25821">
    <property type="entry name" value="DUF7950"/>
    <property type="match status" value="1"/>
</dbReference>
<sequence length="304" mass="34381">MNDNGKQRQASVCDGATDQDKTVISKIMQRFRPIAPKPAVGESSDDAKSSRFLGRNRRSKRKYVRVRDKKTSSVSNNKNKIIGKKNGCDRGNIKTTDLDKEIDGDDRSDIVTLEFLPEKGRDLGNNGNQAGEFCSDLSDMNPKKSLYGSIIGLSSSLDRTVMESWLTVECVSDTCTDLGEYHILEQLGRMDQGQERVMRMLEVDTCPWLVSDGSNRVCWVNQAYRRMIGAPDVEVIRVWLVVAMDLMEEIACMVELYGAVTCRVRVRYEPSTWRKMTVPCDVWRIRSGGFAWRLDVESALRLGM</sequence>
<name>A0A8S2AWE7_ARAAE</name>
<feature type="domain" description="DUF7950" evidence="2">
    <location>
        <begin position="162"/>
        <end position="300"/>
    </location>
</feature>
<evidence type="ECO:0000256" key="1">
    <source>
        <dbReference type="SAM" id="MobiDB-lite"/>
    </source>
</evidence>
<accession>A0A8S2AWE7</accession>
<keyword evidence="4" id="KW-1185">Reference proteome</keyword>
<organism evidence="3 4">
    <name type="scientific">Arabidopsis arenosa</name>
    <name type="common">Sand rock-cress</name>
    <name type="synonym">Cardaminopsis arenosa</name>
    <dbReference type="NCBI Taxonomy" id="38785"/>
    <lineage>
        <taxon>Eukaryota</taxon>
        <taxon>Viridiplantae</taxon>
        <taxon>Streptophyta</taxon>
        <taxon>Embryophyta</taxon>
        <taxon>Tracheophyta</taxon>
        <taxon>Spermatophyta</taxon>
        <taxon>Magnoliopsida</taxon>
        <taxon>eudicotyledons</taxon>
        <taxon>Gunneridae</taxon>
        <taxon>Pentapetalae</taxon>
        <taxon>rosids</taxon>
        <taxon>malvids</taxon>
        <taxon>Brassicales</taxon>
        <taxon>Brassicaceae</taxon>
        <taxon>Camelineae</taxon>
        <taxon>Arabidopsis</taxon>
    </lineage>
</organism>
<feature type="compositionally biased region" description="Basic residues" evidence="1">
    <location>
        <begin position="54"/>
        <end position="64"/>
    </location>
</feature>
<evidence type="ECO:0000259" key="2">
    <source>
        <dbReference type="Pfam" id="PF25821"/>
    </source>
</evidence>
<dbReference type="AlphaFoldDB" id="A0A8S2AWE7"/>
<gene>
    <name evidence="3" type="ORF">AARE701A_LOCUS19987</name>
</gene>
<dbReference type="Proteomes" id="UP000682877">
    <property type="component" value="Chromosome 7"/>
</dbReference>
<protein>
    <recommendedName>
        <fullName evidence="2">DUF7950 domain-containing protein</fullName>
    </recommendedName>
</protein>
<reference evidence="3" key="1">
    <citation type="submission" date="2021-01" db="EMBL/GenBank/DDBJ databases">
        <authorList>
            <person name="Bezrukov I."/>
        </authorList>
    </citation>
    <scope>NUCLEOTIDE SEQUENCE</scope>
</reference>
<evidence type="ECO:0000313" key="4">
    <source>
        <dbReference type="Proteomes" id="UP000682877"/>
    </source>
</evidence>
<dbReference type="InterPro" id="IPR057710">
    <property type="entry name" value="DUF7950"/>
</dbReference>
<evidence type="ECO:0000313" key="3">
    <source>
        <dbReference type="EMBL" id="CAE6203454.1"/>
    </source>
</evidence>
<dbReference type="EMBL" id="LR999457">
    <property type="protein sequence ID" value="CAE6203454.1"/>
    <property type="molecule type" value="Genomic_DNA"/>
</dbReference>
<feature type="region of interest" description="Disordered" evidence="1">
    <location>
        <begin position="29"/>
        <end position="86"/>
    </location>
</feature>
<dbReference type="PANTHER" id="PTHR33595">
    <property type="entry name" value="VON WILLEBRAND FACTOR A DOMAIN PROTEIN"/>
    <property type="match status" value="1"/>
</dbReference>